<name>A0ABD1RLY8_9LAMI</name>
<comment type="caution">
    <text evidence="1">The sequence shown here is derived from an EMBL/GenBank/DDBJ whole genome shotgun (WGS) entry which is preliminary data.</text>
</comment>
<dbReference type="Proteomes" id="UP001604277">
    <property type="component" value="Unassembled WGS sequence"/>
</dbReference>
<evidence type="ECO:0000313" key="2">
    <source>
        <dbReference type="Proteomes" id="UP001604277"/>
    </source>
</evidence>
<reference evidence="2" key="1">
    <citation type="submission" date="2024-07" db="EMBL/GenBank/DDBJ databases">
        <title>Two chromosome-level genome assemblies of Korean endemic species Abeliophyllum distichum and Forsythia ovata (Oleaceae).</title>
        <authorList>
            <person name="Jang H."/>
        </authorList>
    </citation>
    <scope>NUCLEOTIDE SEQUENCE [LARGE SCALE GENOMIC DNA]</scope>
</reference>
<keyword evidence="2" id="KW-1185">Reference proteome</keyword>
<protein>
    <submittedName>
        <fullName evidence="1">Uncharacterized protein</fullName>
    </submittedName>
</protein>
<gene>
    <name evidence="1" type="ORF">Fot_42090</name>
</gene>
<accession>A0ABD1RLY8</accession>
<dbReference type="AlphaFoldDB" id="A0ABD1RLY8"/>
<sequence>MEEKRLRFLASYHCHEVYTSLSQSSPHYCHYCPCYSHYPHSSVHHSSQQCHYFPPVDNLVNCDAKETMHGPWIMEREVIRAKFRCDATLSQNSKIRPASKQV</sequence>
<organism evidence="1 2">
    <name type="scientific">Forsythia ovata</name>
    <dbReference type="NCBI Taxonomy" id="205694"/>
    <lineage>
        <taxon>Eukaryota</taxon>
        <taxon>Viridiplantae</taxon>
        <taxon>Streptophyta</taxon>
        <taxon>Embryophyta</taxon>
        <taxon>Tracheophyta</taxon>
        <taxon>Spermatophyta</taxon>
        <taxon>Magnoliopsida</taxon>
        <taxon>eudicotyledons</taxon>
        <taxon>Gunneridae</taxon>
        <taxon>Pentapetalae</taxon>
        <taxon>asterids</taxon>
        <taxon>lamiids</taxon>
        <taxon>Lamiales</taxon>
        <taxon>Oleaceae</taxon>
        <taxon>Forsythieae</taxon>
        <taxon>Forsythia</taxon>
    </lineage>
</organism>
<evidence type="ECO:0000313" key="1">
    <source>
        <dbReference type="EMBL" id="KAL2488798.1"/>
    </source>
</evidence>
<dbReference type="EMBL" id="JBFOLJ010000012">
    <property type="protein sequence ID" value="KAL2488798.1"/>
    <property type="molecule type" value="Genomic_DNA"/>
</dbReference>
<proteinExistence type="predicted"/>